<protein>
    <recommendedName>
        <fullName evidence="3">Formyltransferase/hydrolase complex Fhc subunit B</fullName>
    </recommendedName>
</protein>
<proteinExistence type="predicted"/>
<name>A0A5C5X0U1_9BACT</name>
<evidence type="ECO:0000313" key="2">
    <source>
        <dbReference type="Proteomes" id="UP000318053"/>
    </source>
</evidence>
<comment type="caution">
    <text evidence="1">The sequence shown here is derived from an EMBL/GenBank/DDBJ whole genome shotgun (WGS) entry which is preliminary data.</text>
</comment>
<keyword evidence="2" id="KW-1185">Reference proteome</keyword>
<evidence type="ECO:0000313" key="1">
    <source>
        <dbReference type="EMBL" id="TWT56478.1"/>
    </source>
</evidence>
<dbReference type="RefSeq" id="WP_146392901.1">
    <property type="nucleotide sequence ID" value="NZ_SJPK01000012.1"/>
</dbReference>
<dbReference type="OrthoDB" id="240576at2"/>
<accession>A0A5C5X0U1</accession>
<evidence type="ECO:0008006" key="3">
    <source>
        <dbReference type="Google" id="ProtNLM"/>
    </source>
</evidence>
<organism evidence="1 2">
    <name type="scientific">Allorhodopirellula solitaria</name>
    <dbReference type="NCBI Taxonomy" id="2527987"/>
    <lineage>
        <taxon>Bacteria</taxon>
        <taxon>Pseudomonadati</taxon>
        <taxon>Planctomycetota</taxon>
        <taxon>Planctomycetia</taxon>
        <taxon>Pirellulales</taxon>
        <taxon>Pirellulaceae</taxon>
        <taxon>Allorhodopirellula</taxon>
    </lineage>
</organism>
<dbReference type="EMBL" id="SJPK01000012">
    <property type="protein sequence ID" value="TWT56478.1"/>
    <property type="molecule type" value="Genomic_DNA"/>
</dbReference>
<dbReference type="AlphaFoldDB" id="A0A5C5X0U1"/>
<reference evidence="1 2" key="1">
    <citation type="submission" date="2019-02" db="EMBL/GenBank/DDBJ databases">
        <title>Deep-cultivation of Planctomycetes and their phenomic and genomic characterization uncovers novel biology.</title>
        <authorList>
            <person name="Wiegand S."/>
            <person name="Jogler M."/>
            <person name="Boedeker C."/>
            <person name="Pinto D."/>
            <person name="Vollmers J."/>
            <person name="Rivas-Marin E."/>
            <person name="Kohn T."/>
            <person name="Peeters S.H."/>
            <person name="Heuer A."/>
            <person name="Rast P."/>
            <person name="Oberbeckmann S."/>
            <person name="Bunk B."/>
            <person name="Jeske O."/>
            <person name="Meyerdierks A."/>
            <person name="Storesund J.E."/>
            <person name="Kallscheuer N."/>
            <person name="Luecker S."/>
            <person name="Lage O.M."/>
            <person name="Pohl T."/>
            <person name="Merkel B.J."/>
            <person name="Hornburger P."/>
            <person name="Mueller R.-W."/>
            <person name="Bruemmer F."/>
            <person name="Labrenz M."/>
            <person name="Spormann A.M."/>
            <person name="Op Den Camp H."/>
            <person name="Overmann J."/>
            <person name="Amann R."/>
            <person name="Jetten M.S.M."/>
            <person name="Mascher T."/>
            <person name="Medema M.H."/>
            <person name="Devos D.P."/>
            <person name="Kaster A.-K."/>
            <person name="Ovreas L."/>
            <person name="Rohde M."/>
            <person name="Galperin M.Y."/>
            <person name="Jogler C."/>
        </authorList>
    </citation>
    <scope>NUCLEOTIDE SEQUENCE [LARGE SCALE GENOMIC DNA]</scope>
    <source>
        <strain evidence="1 2">CA85</strain>
    </source>
</reference>
<sequence length="342" mass="35640">MTSIVCPLCPLHCDDVGIDEQGGLEANGCPIAAAAPPEKNRPPCRGEILIASDAAKPLRVVTTGVDLTTARQLARWQAAGRIDLTFESDPSIEALLQAASRDGIVSATLADAATHADLVWLLGRADQAWPRLAEKLRLGGNGADETKSQRFERCTADDLSRFAAAIESGAGSSSPATGELADHTDTWTSSEYAAVLVGPGAFADGEESLCATMLARLVRQRNTKFRCVLLTLDAAATLRSVCLWTNNTSPSATTEGDQSVGFDIRIGSPLGRDSRAASVQIGGIDPGAEFAAAYRACSVAGLHRPGMVIRGDGSVSLPLAAPVEADLPSSAELLNEILSDGF</sequence>
<gene>
    <name evidence="1" type="ORF">CA85_40080</name>
</gene>
<dbReference type="Proteomes" id="UP000318053">
    <property type="component" value="Unassembled WGS sequence"/>
</dbReference>